<reference evidence="2" key="1">
    <citation type="submission" date="2016-10" db="EMBL/GenBank/DDBJ databases">
        <authorList>
            <person name="Varghese N."/>
            <person name="Submissions S."/>
        </authorList>
    </citation>
    <scope>NUCLEOTIDE SEQUENCE [LARGE SCALE GENOMIC DNA]</scope>
    <source>
        <strain evidence="2">DSM 10014</strain>
    </source>
</reference>
<dbReference type="Proteomes" id="UP000183076">
    <property type="component" value="Unassembled WGS sequence"/>
</dbReference>
<dbReference type="Pfam" id="PF10109">
    <property type="entry name" value="Phage_TAC_7"/>
    <property type="match status" value="1"/>
</dbReference>
<evidence type="ECO:0000313" key="2">
    <source>
        <dbReference type="Proteomes" id="UP000183076"/>
    </source>
</evidence>
<dbReference type="GeneID" id="94019694"/>
<sequence length="96" mass="10551">MDNQNKPAWLVENDDGSLTINFESRPPKIDGTEVKSLKMREPFVDDQLAADSAGSSSALSEISLISNLCEISPEAVRSMTMRQYSRLQTALSVFIG</sequence>
<dbReference type="InterPro" id="IPR019289">
    <property type="entry name" value="Phage_tail_E/E"/>
</dbReference>
<protein>
    <submittedName>
        <fullName evidence="1">Phage tail assembly chaperone protein, E, or 41 or 14</fullName>
    </submittedName>
</protein>
<evidence type="ECO:0000313" key="1">
    <source>
        <dbReference type="EMBL" id="SDW13692.1"/>
    </source>
</evidence>
<dbReference type="EMBL" id="FNNB01000001">
    <property type="protein sequence ID" value="SDW13692.1"/>
    <property type="molecule type" value="Genomic_DNA"/>
</dbReference>
<accession>A0A1H2R2L0</accession>
<organism evidence="1 2">
    <name type="scientific">Sulfitobacter pontiacus</name>
    <dbReference type="NCBI Taxonomy" id="60137"/>
    <lineage>
        <taxon>Bacteria</taxon>
        <taxon>Pseudomonadati</taxon>
        <taxon>Pseudomonadota</taxon>
        <taxon>Alphaproteobacteria</taxon>
        <taxon>Rhodobacterales</taxon>
        <taxon>Roseobacteraceae</taxon>
        <taxon>Sulfitobacter</taxon>
    </lineage>
</organism>
<dbReference type="RefSeq" id="WP_074634610.1">
    <property type="nucleotide sequence ID" value="NZ_CP160849.1"/>
</dbReference>
<gene>
    <name evidence="1" type="ORF">SAMN04488041_101373</name>
</gene>
<name>A0A1H2R2L0_9RHOB</name>
<dbReference type="AlphaFoldDB" id="A0A1H2R2L0"/>
<proteinExistence type="predicted"/>
<dbReference type="STRING" id="60137.SAMN04488041_101373"/>